<dbReference type="Proteomes" id="UP000464314">
    <property type="component" value="Chromosome"/>
</dbReference>
<dbReference type="InterPro" id="IPR040605">
    <property type="entry name" value="Glyco_hydro2_dom5"/>
</dbReference>
<comment type="similarity">
    <text evidence="1">Belongs to the glycosyl hydrolase 2 family.</text>
</comment>
<organism evidence="5 6">
    <name type="scientific">Anaerocolumna sedimenticola</name>
    <dbReference type="NCBI Taxonomy" id="2696063"/>
    <lineage>
        <taxon>Bacteria</taxon>
        <taxon>Bacillati</taxon>
        <taxon>Bacillota</taxon>
        <taxon>Clostridia</taxon>
        <taxon>Lachnospirales</taxon>
        <taxon>Lachnospiraceae</taxon>
        <taxon>Anaerocolumna</taxon>
    </lineage>
</organism>
<dbReference type="GO" id="GO:0016798">
    <property type="term" value="F:hydrolase activity, acting on glycosyl bonds"/>
    <property type="evidence" value="ECO:0007669"/>
    <property type="project" value="UniProtKB-KW"/>
</dbReference>
<dbReference type="Gene3D" id="2.60.40.10">
    <property type="entry name" value="Immunoglobulins"/>
    <property type="match status" value="1"/>
</dbReference>
<dbReference type="RefSeq" id="WP_161840370.1">
    <property type="nucleotide sequence ID" value="NZ_CP048000.1"/>
</dbReference>
<keyword evidence="3" id="KW-0326">Glycosidase</keyword>
<dbReference type="EMBL" id="CP048000">
    <property type="protein sequence ID" value="QHQ63559.1"/>
    <property type="molecule type" value="Genomic_DNA"/>
</dbReference>
<accession>A0A6P1TTM3</accession>
<dbReference type="InterPro" id="IPR013783">
    <property type="entry name" value="Ig-like_fold"/>
</dbReference>
<evidence type="ECO:0000259" key="4">
    <source>
        <dbReference type="Pfam" id="PF18565"/>
    </source>
</evidence>
<name>A0A6P1TTM3_9FIRM</name>
<evidence type="ECO:0000313" key="6">
    <source>
        <dbReference type="Proteomes" id="UP000464314"/>
    </source>
</evidence>
<evidence type="ECO:0000256" key="3">
    <source>
        <dbReference type="ARBA" id="ARBA00023295"/>
    </source>
</evidence>
<reference evidence="5 6" key="1">
    <citation type="submission" date="2020-01" db="EMBL/GenBank/DDBJ databases">
        <title>Genome analysis of Anaerocolumna sp. CBA3638.</title>
        <authorList>
            <person name="Kim J."/>
            <person name="Roh S.W."/>
        </authorList>
    </citation>
    <scope>NUCLEOTIDE SEQUENCE [LARGE SCALE GENOMIC DNA]</scope>
    <source>
        <strain evidence="5 6">CBA3638</strain>
    </source>
</reference>
<gene>
    <name evidence="5" type="ORF">Ana3638_24550</name>
</gene>
<feature type="domain" description="Glycoside hydrolase family 2" evidence="4">
    <location>
        <begin position="44"/>
        <end position="132"/>
    </location>
</feature>
<evidence type="ECO:0000256" key="2">
    <source>
        <dbReference type="ARBA" id="ARBA00022801"/>
    </source>
</evidence>
<evidence type="ECO:0000313" key="5">
    <source>
        <dbReference type="EMBL" id="QHQ63559.1"/>
    </source>
</evidence>
<dbReference type="AlphaFoldDB" id="A0A6P1TTM3"/>
<proteinExistence type="inferred from homology"/>
<evidence type="ECO:0000256" key="1">
    <source>
        <dbReference type="ARBA" id="ARBA00007401"/>
    </source>
</evidence>
<dbReference type="KEGG" id="anr:Ana3638_24550"/>
<protein>
    <recommendedName>
        <fullName evidence="4">Glycoside hydrolase family 2 domain-containing protein</fullName>
    </recommendedName>
</protein>
<keyword evidence="2" id="KW-0378">Hydrolase</keyword>
<dbReference type="Pfam" id="PF18565">
    <property type="entry name" value="Glyco_hydro2_C5"/>
    <property type="match status" value="1"/>
</dbReference>
<sequence>MEYGYLGMIDYYRLPLNLWYWYRETLLGIKHPEPVKEGIPYAVRITADRTCIGTDGTEDAFIMVEILNQDGNRIANTMEVELEVVSGGAVFPTGKRFVLSPEKRNFYEGLGAIELRSYYAGENRITAKAEGLIMENLLSMQQERSGGRIKS</sequence>
<keyword evidence="6" id="KW-1185">Reference proteome</keyword>